<evidence type="ECO:0000256" key="2">
    <source>
        <dbReference type="PROSITE-ProRule" id="PRU00335"/>
    </source>
</evidence>
<organism evidence="4 5">
    <name type="scientific">Ramlibacter ginsenosidimutans</name>
    <dbReference type="NCBI Taxonomy" id="502333"/>
    <lineage>
        <taxon>Bacteria</taxon>
        <taxon>Pseudomonadati</taxon>
        <taxon>Pseudomonadota</taxon>
        <taxon>Betaproteobacteria</taxon>
        <taxon>Burkholderiales</taxon>
        <taxon>Comamonadaceae</taxon>
        <taxon>Ramlibacter</taxon>
    </lineage>
</organism>
<evidence type="ECO:0000259" key="3">
    <source>
        <dbReference type="PROSITE" id="PS50977"/>
    </source>
</evidence>
<dbReference type="SUPFAM" id="SSF46689">
    <property type="entry name" value="Homeodomain-like"/>
    <property type="match status" value="1"/>
</dbReference>
<dbReference type="GO" id="GO:0003677">
    <property type="term" value="F:DNA binding"/>
    <property type="evidence" value="ECO:0007669"/>
    <property type="project" value="UniProtKB-UniRule"/>
</dbReference>
<dbReference type="Proteomes" id="UP000630528">
    <property type="component" value="Unassembled WGS sequence"/>
</dbReference>
<gene>
    <name evidence="4" type="ORF">JJB11_23055</name>
</gene>
<comment type="caution">
    <text evidence="4">The sequence shown here is derived from an EMBL/GenBank/DDBJ whole genome shotgun (WGS) entry which is preliminary data.</text>
</comment>
<protein>
    <submittedName>
        <fullName evidence="4">TetR family transcriptional regulator</fullName>
    </submittedName>
</protein>
<dbReference type="AlphaFoldDB" id="A0A934WQ64"/>
<name>A0A934WQ64_9BURK</name>
<reference evidence="4" key="2">
    <citation type="submission" date="2021-01" db="EMBL/GenBank/DDBJ databases">
        <authorList>
            <person name="Kang M."/>
        </authorList>
    </citation>
    <scope>NUCLEOTIDE SEQUENCE</scope>
    <source>
        <strain evidence="4">KACC 17527</strain>
    </source>
</reference>
<feature type="DNA-binding region" description="H-T-H motif" evidence="2">
    <location>
        <begin position="31"/>
        <end position="50"/>
    </location>
</feature>
<dbReference type="Gene3D" id="1.10.357.10">
    <property type="entry name" value="Tetracycline Repressor, domain 2"/>
    <property type="match status" value="1"/>
</dbReference>
<dbReference type="InterPro" id="IPR001647">
    <property type="entry name" value="HTH_TetR"/>
</dbReference>
<dbReference type="InterPro" id="IPR009057">
    <property type="entry name" value="Homeodomain-like_sf"/>
</dbReference>
<sequence>MSRLSDLQSEVTERLILEAALKVLERTGEITARAAAIEAGIAERTLFRYFGSREDFLAAAATALARTVQLPPAPTGVEELRAMPRGLFTAMDAHRELIRAAWHSELRQHMIAKEAKERWLGIRKVLDAVAPRAPERRRKLAAATLRYHLSATTWHYFRFVLLLPLEDTIEAAELLVDQQLAGLAGKAPRPSR</sequence>
<evidence type="ECO:0000313" key="5">
    <source>
        <dbReference type="Proteomes" id="UP000630528"/>
    </source>
</evidence>
<dbReference type="RefSeq" id="WP_201177119.1">
    <property type="nucleotide sequence ID" value="NZ_JAEPWM010000013.1"/>
</dbReference>
<evidence type="ECO:0000313" key="4">
    <source>
        <dbReference type="EMBL" id="MBK6008987.1"/>
    </source>
</evidence>
<keyword evidence="5" id="KW-1185">Reference proteome</keyword>
<dbReference type="Pfam" id="PF00440">
    <property type="entry name" value="TetR_N"/>
    <property type="match status" value="1"/>
</dbReference>
<accession>A0A934WQ64</accession>
<proteinExistence type="predicted"/>
<feature type="domain" description="HTH tetR-type" evidence="3">
    <location>
        <begin position="10"/>
        <end position="68"/>
    </location>
</feature>
<reference evidence="4" key="1">
    <citation type="journal article" date="2012" name="J. Microbiol. Biotechnol.">
        <title>Ramlibacter ginsenosidimutans sp. nov., with ginsenoside-converting activity.</title>
        <authorList>
            <person name="Wang L."/>
            <person name="An D.S."/>
            <person name="Kim S.G."/>
            <person name="Jin F.X."/>
            <person name="Kim S.C."/>
            <person name="Lee S.T."/>
            <person name="Im W.T."/>
        </authorList>
    </citation>
    <scope>NUCLEOTIDE SEQUENCE</scope>
    <source>
        <strain evidence="4">KACC 17527</strain>
    </source>
</reference>
<dbReference type="PROSITE" id="PS50977">
    <property type="entry name" value="HTH_TETR_2"/>
    <property type="match status" value="1"/>
</dbReference>
<evidence type="ECO:0000256" key="1">
    <source>
        <dbReference type="ARBA" id="ARBA00023125"/>
    </source>
</evidence>
<keyword evidence="1 2" id="KW-0238">DNA-binding</keyword>
<dbReference type="EMBL" id="JAEPWM010000013">
    <property type="protein sequence ID" value="MBK6008987.1"/>
    <property type="molecule type" value="Genomic_DNA"/>
</dbReference>